<dbReference type="OrthoDB" id="2962131at2"/>
<reference evidence="2" key="2">
    <citation type="submission" date="2013-04" db="EMBL/GenBank/DDBJ databases">
        <title>Bisphenol A degrading Sphingobium sp. strain BiD32.</title>
        <authorList>
            <person name="Nielsen J.L."/>
            <person name="Zhou N.A."/>
            <person name="Kjeldal H."/>
        </authorList>
    </citation>
    <scope>NUCLEOTIDE SEQUENCE [LARGE SCALE GENOMIC DNA]</scope>
    <source>
        <strain evidence="2">BiD32</strain>
    </source>
</reference>
<dbReference type="AlphaFoldDB" id="N1MN63"/>
<name>N1MN63_9SPHN</name>
<evidence type="ECO:0000313" key="1">
    <source>
        <dbReference type="EMBL" id="CCW16928.1"/>
    </source>
</evidence>
<accession>N1MN63</accession>
<keyword evidence="1" id="KW-0808">Transferase</keyword>
<reference evidence="1 2" key="1">
    <citation type="submission" date="2013-03" db="EMBL/GenBank/DDBJ databases">
        <authorList>
            <person name="Le V."/>
        </authorList>
    </citation>
    <scope>NUCLEOTIDE SEQUENCE [LARGE SCALE GENOMIC DNA]</scope>
    <source>
        <strain evidence="1 2">BiD32</strain>
    </source>
</reference>
<dbReference type="RefSeq" id="WP_006952576.1">
    <property type="nucleotide sequence ID" value="NZ_CAVK010000060.1"/>
</dbReference>
<keyword evidence="1" id="KW-0032">Aminotransferase</keyword>
<evidence type="ECO:0000313" key="2">
    <source>
        <dbReference type="Proteomes" id="UP000013201"/>
    </source>
</evidence>
<sequence>MHTSEPPVETMEDWLKSYPSVEGNYGHLLLEQKMALAPGLVDGLRPYFESAHLDAREHFHAQIAIDLHPDADAPGAHACYPNCLPPTAQHGLFGEVMAGLLTEVYQEKFVGGHSWTVPIFLFRYHADVESYLWTFARDADRARQIFGRFGSDFIGLSLGDDGEIVRLIAGEAKWRNRLTQSAVDTLMLGDYEDEEDEDGERVRNGRGVWFEINRDMPVPHGLRQLQRLLELRAPEDHAAAILSIDRAIALDGPPLPRTNLVLISGNGARRREKGDPLIPWDECPEEYTAPHDLQVIELVLDGGADLIEQIYSSLWRARPNA</sequence>
<protein>
    <submittedName>
        <fullName evidence="1">Aminotransferase protein</fullName>
    </submittedName>
</protein>
<keyword evidence="2" id="KW-1185">Reference proteome</keyword>
<gene>
    <name evidence="1" type="ORF">EBBID32_12670</name>
</gene>
<comment type="caution">
    <text evidence="1">The sequence shown here is derived from an EMBL/GenBank/DDBJ whole genome shotgun (WGS) entry which is preliminary data.</text>
</comment>
<dbReference type="GO" id="GO:0008483">
    <property type="term" value="F:transaminase activity"/>
    <property type="evidence" value="ECO:0007669"/>
    <property type="project" value="UniProtKB-KW"/>
</dbReference>
<organism evidence="1 2">
    <name type="scientific">Sphingobium indicum BiD32</name>
    <dbReference type="NCBI Taxonomy" id="1301087"/>
    <lineage>
        <taxon>Bacteria</taxon>
        <taxon>Pseudomonadati</taxon>
        <taxon>Pseudomonadota</taxon>
        <taxon>Alphaproteobacteria</taxon>
        <taxon>Sphingomonadales</taxon>
        <taxon>Sphingomonadaceae</taxon>
        <taxon>Sphingobium</taxon>
    </lineage>
</organism>
<dbReference type="Proteomes" id="UP000013201">
    <property type="component" value="Unassembled WGS sequence"/>
</dbReference>
<proteinExistence type="predicted"/>
<dbReference type="EMBL" id="CAVK010000060">
    <property type="protein sequence ID" value="CCW16928.1"/>
    <property type="molecule type" value="Genomic_DNA"/>
</dbReference>